<reference evidence="1" key="1">
    <citation type="journal article" date="2020" name="Cell">
        <title>Large-Scale Comparative Analyses of Tick Genomes Elucidate Their Genetic Diversity and Vector Capacities.</title>
        <authorList>
            <consortium name="Tick Genome and Microbiome Consortium (TIGMIC)"/>
            <person name="Jia N."/>
            <person name="Wang J."/>
            <person name="Shi W."/>
            <person name="Du L."/>
            <person name="Sun Y."/>
            <person name="Zhan W."/>
            <person name="Jiang J.F."/>
            <person name="Wang Q."/>
            <person name="Zhang B."/>
            <person name="Ji P."/>
            <person name="Bell-Sakyi L."/>
            <person name="Cui X.M."/>
            <person name="Yuan T.T."/>
            <person name="Jiang B.G."/>
            <person name="Yang W.F."/>
            <person name="Lam T.T."/>
            <person name="Chang Q.C."/>
            <person name="Ding S.J."/>
            <person name="Wang X.J."/>
            <person name="Zhu J.G."/>
            <person name="Ruan X.D."/>
            <person name="Zhao L."/>
            <person name="Wei J.T."/>
            <person name="Ye R.Z."/>
            <person name="Que T.C."/>
            <person name="Du C.H."/>
            <person name="Zhou Y.H."/>
            <person name="Cheng J.X."/>
            <person name="Dai P.F."/>
            <person name="Guo W.B."/>
            <person name="Han X.H."/>
            <person name="Huang E.J."/>
            <person name="Li L.F."/>
            <person name="Wei W."/>
            <person name="Gao Y.C."/>
            <person name="Liu J.Z."/>
            <person name="Shao H.Z."/>
            <person name="Wang X."/>
            <person name="Wang C.C."/>
            <person name="Yang T.C."/>
            <person name="Huo Q.B."/>
            <person name="Li W."/>
            <person name="Chen H.Y."/>
            <person name="Chen S.E."/>
            <person name="Zhou L.G."/>
            <person name="Ni X.B."/>
            <person name="Tian J.H."/>
            <person name="Sheng Y."/>
            <person name="Liu T."/>
            <person name="Pan Y.S."/>
            <person name="Xia L.Y."/>
            <person name="Li J."/>
            <person name="Zhao F."/>
            <person name="Cao W.C."/>
        </authorList>
    </citation>
    <scope>NUCLEOTIDE SEQUENCE</scope>
    <source>
        <strain evidence="1">Rsan-2018</strain>
    </source>
</reference>
<dbReference type="Proteomes" id="UP000821837">
    <property type="component" value="Unassembled WGS sequence"/>
</dbReference>
<evidence type="ECO:0000313" key="2">
    <source>
        <dbReference type="Proteomes" id="UP000821837"/>
    </source>
</evidence>
<organism evidence="1 2">
    <name type="scientific">Rhipicephalus sanguineus</name>
    <name type="common">Brown dog tick</name>
    <name type="synonym">Ixodes sanguineus</name>
    <dbReference type="NCBI Taxonomy" id="34632"/>
    <lineage>
        <taxon>Eukaryota</taxon>
        <taxon>Metazoa</taxon>
        <taxon>Ecdysozoa</taxon>
        <taxon>Arthropoda</taxon>
        <taxon>Chelicerata</taxon>
        <taxon>Arachnida</taxon>
        <taxon>Acari</taxon>
        <taxon>Parasitiformes</taxon>
        <taxon>Ixodida</taxon>
        <taxon>Ixodoidea</taxon>
        <taxon>Ixodidae</taxon>
        <taxon>Rhipicephalinae</taxon>
        <taxon>Rhipicephalus</taxon>
        <taxon>Rhipicephalus</taxon>
    </lineage>
</organism>
<sequence>MQPTVGHTRRVCRIIRSELLWQVRCFKDHLRIACSRKKEGQDWHRSYREWCKTSDATAEGLWRVVMPHLPKRKKTPQKEGQVLNLSNTQVPQAYTQLLAFGPKHCIEPVLNRAEKLATARTVSRQATDDEKARTRFAADIVQIHAFNDIESQLSIVVKKTMLLSGYVFSVA</sequence>
<proteinExistence type="predicted"/>
<accession>A0A9D4PTU8</accession>
<dbReference type="EMBL" id="JABSTV010001250">
    <property type="protein sequence ID" value="KAH7955635.1"/>
    <property type="molecule type" value="Genomic_DNA"/>
</dbReference>
<name>A0A9D4PTU8_RHISA</name>
<reference evidence="1" key="2">
    <citation type="submission" date="2021-09" db="EMBL/GenBank/DDBJ databases">
        <authorList>
            <person name="Jia N."/>
            <person name="Wang J."/>
            <person name="Shi W."/>
            <person name="Du L."/>
            <person name="Sun Y."/>
            <person name="Zhan W."/>
            <person name="Jiang J."/>
            <person name="Wang Q."/>
            <person name="Zhang B."/>
            <person name="Ji P."/>
            <person name="Sakyi L.B."/>
            <person name="Cui X."/>
            <person name="Yuan T."/>
            <person name="Jiang B."/>
            <person name="Yang W."/>
            <person name="Lam T.T.-Y."/>
            <person name="Chang Q."/>
            <person name="Ding S."/>
            <person name="Wang X."/>
            <person name="Zhu J."/>
            <person name="Ruan X."/>
            <person name="Zhao L."/>
            <person name="Wei J."/>
            <person name="Que T."/>
            <person name="Du C."/>
            <person name="Cheng J."/>
            <person name="Dai P."/>
            <person name="Han X."/>
            <person name="Huang E."/>
            <person name="Gao Y."/>
            <person name="Liu J."/>
            <person name="Shao H."/>
            <person name="Ye R."/>
            <person name="Li L."/>
            <person name="Wei W."/>
            <person name="Wang X."/>
            <person name="Wang C."/>
            <person name="Huo Q."/>
            <person name="Li W."/>
            <person name="Guo W."/>
            <person name="Chen H."/>
            <person name="Chen S."/>
            <person name="Zhou L."/>
            <person name="Zhou L."/>
            <person name="Ni X."/>
            <person name="Tian J."/>
            <person name="Zhou Y."/>
            <person name="Sheng Y."/>
            <person name="Liu T."/>
            <person name="Pan Y."/>
            <person name="Xia L."/>
            <person name="Li J."/>
            <person name="Zhao F."/>
            <person name="Cao W."/>
        </authorList>
    </citation>
    <scope>NUCLEOTIDE SEQUENCE</scope>
    <source>
        <strain evidence="1">Rsan-2018</strain>
        <tissue evidence="1">Larvae</tissue>
    </source>
</reference>
<keyword evidence="2" id="KW-1185">Reference proteome</keyword>
<dbReference type="AlphaFoldDB" id="A0A9D4PTU8"/>
<comment type="caution">
    <text evidence="1">The sequence shown here is derived from an EMBL/GenBank/DDBJ whole genome shotgun (WGS) entry which is preliminary data.</text>
</comment>
<evidence type="ECO:0000313" key="1">
    <source>
        <dbReference type="EMBL" id="KAH7955635.1"/>
    </source>
</evidence>
<protein>
    <submittedName>
        <fullName evidence="1">Uncharacterized protein</fullName>
    </submittedName>
</protein>
<gene>
    <name evidence="1" type="ORF">HPB52_002278</name>
</gene>